<dbReference type="Proteomes" id="UP000092730">
    <property type="component" value="Chromosome 6"/>
</dbReference>
<evidence type="ECO:0000313" key="1">
    <source>
        <dbReference type="EMBL" id="OCF23418.1"/>
    </source>
</evidence>
<dbReference type="RefSeq" id="XP_019044488.1">
    <property type="nucleotide sequence ID" value="XM_019193011.1"/>
</dbReference>
<evidence type="ECO:0000313" key="2">
    <source>
        <dbReference type="EMBL" id="WVW85822.1"/>
    </source>
</evidence>
<reference evidence="2" key="4">
    <citation type="submission" date="2024-02" db="EMBL/GenBank/DDBJ databases">
        <title>Comparative genomics of Cryptococcus and Kwoniella reveals pathogenesis evolution and contrasting modes of karyotype evolution via chromosome fusion or intercentromeric recombination.</title>
        <authorList>
            <person name="Coelho M.A."/>
            <person name="David-Palma M."/>
            <person name="Shea T."/>
            <person name="Bowers K."/>
            <person name="McGinley-Smith S."/>
            <person name="Mohammad A.W."/>
            <person name="Gnirke A."/>
            <person name="Yurkov A.M."/>
            <person name="Nowrousian M."/>
            <person name="Sun S."/>
            <person name="Cuomo C.A."/>
            <person name="Heitman J."/>
        </authorList>
    </citation>
    <scope>NUCLEOTIDE SEQUENCE</scope>
    <source>
        <strain evidence="2">CBS 10118</strain>
    </source>
</reference>
<name>A0A1B9FXB6_9TREE</name>
<dbReference type="EMBL" id="KI894023">
    <property type="protein sequence ID" value="OCF23418.1"/>
    <property type="molecule type" value="Genomic_DNA"/>
</dbReference>
<gene>
    <name evidence="1" type="ORF">I302_06399</name>
    <name evidence="2" type="ORF">I302_107860</name>
</gene>
<dbReference type="AlphaFoldDB" id="A0A1B9FXB6"/>
<evidence type="ECO:0000313" key="3">
    <source>
        <dbReference type="Proteomes" id="UP000092730"/>
    </source>
</evidence>
<reference evidence="2" key="2">
    <citation type="submission" date="2013-07" db="EMBL/GenBank/DDBJ databases">
        <authorList>
            <consortium name="The Broad Institute Genome Sequencing Platform"/>
            <person name="Cuomo C."/>
            <person name="Litvintseva A."/>
            <person name="Chen Y."/>
            <person name="Heitman J."/>
            <person name="Sun S."/>
            <person name="Springer D."/>
            <person name="Dromer F."/>
            <person name="Young S.K."/>
            <person name="Zeng Q."/>
            <person name="Gargeya S."/>
            <person name="Fitzgerald M."/>
            <person name="Abouelleil A."/>
            <person name="Alvarado L."/>
            <person name="Berlin A.M."/>
            <person name="Chapman S.B."/>
            <person name="Dewar J."/>
            <person name="Goldberg J."/>
            <person name="Griggs A."/>
            <person name="Gujja S."/>
            <person name="Hansen M."/>
            <person name="Howarth C."/>
            <person name="Imamovic A."/>
            <person name="Larimer J."/>
            <person name="McCowan C."/>
            <person name="Murphy C."/>
            <person name="Pearson M."/>
            <person name="Priest M."/>
            <person name="Roberts A."/>
            <person name="Saif S."/>
            <person name="Shea T."/>
            <person name="Sykes S."/>
            <person name="Wortman J."/>
            <person name="Nusbaum C."/>
            <person name="Birren B."/>
        </authorList>
    </citation>
    <scope>NUCLEOTIDE SEQUENCE</scope>
    <source>
        <strain evidence="2">CBS 10118</strain>
    </source>
</reference>
<protein>
    <submittedName>
        <fullName evidence="1">Uncharacterized protein</fullName>
    </submittedName>
</protein>
<dbReference type="EMBL" id="CP144546">
    <property type="protein sequence ID" value="WVW85822.1"/>
    <property type="molecule type" value="Genomic_DNA"/>
</dbReference>
<sequence>MSTSRSIELNTLTTPSTVAPSYTLQPTVTLHGRTTQYQSKTYSYWCEVVSNFPEQQSNVYDNLIGKVREKTASLNRNCKYVKDISKGAEVAWQEFENLASGFTDEFDVSVGVEKVKKFCK</sequence>
<dbReference type="KEGG" id="kbi:30210798"/>
<reference evidence="1" key="3">
    <citation type="submission" date="2014-01" db="EMBL/GenBank/DDBJ databases">
        <title>Evolution of pathogenesis and genome organization in the Tremellales.</title>
        <authorList>
            <person name="Cuomo C."/>
            <person name="Litvintseva A."/>
            <person name="Heitman J."/>
            <person name="Chen Y."/>
            <person name="Sun S."/>
            <person name="Springer D."/>
            <person name="Dromer F."/>
            <person name="Young S."/>
            <person name="Zeng Q."/>
            <person name="Chapman S."/>
            <person name="Gujja S."/>
            <person name="Saif S."/>
            <person name="Birren B."/>
        </authorList>
    </citation>
    <scope>NUCLEOTIDE SEQUENCE</scope>
    <source>
        <strain evidence="1">CBS 10118</strain>
    </source>
</reference>
<proteinExistence type="predicted"/>
<keyword evidence="3" id="KW-1185">Reference proteome</keyword>
<organism evidence="1">
    <name type="scientific">Kwoniella bestiolae CBS 10118</name>
    <dbReference type="NCBI Taxonomy" id="1296100"/>
    <lineage>
        <taxon>Eukaryota</taxon>
        <taxon>Fungi</taxon>
        <taxon>Dikarya</taxon>
        <taxon>Basidiomycota</taxon>
        <taxon>Agaricomycotina</taxon>
        <taxon>Tremellomycetes</taxon>
        <taxon>Tremellales</taxon>
        <taxon>Cryptococcaceae</taxon>
        <taxon>Kwoniella</taxon>
    </lineage>
</organism>
<dbReference type="VEuPathDB" id="FungiDB:I302_06399"/>
<dbReference type="GeneID" id="30210798"/>
<reference evidence="1" key="1">
    <citation type="submission" date="2013-07" db="EMBL/GenBank/DDBJ databases">
        <title>The Genome Sequence of Cryptococcus bestiolae CBS10118.</title>
        <authorList>
            <consortium name="The Broad Institute Genome Sequencing Platform"/>
            <person name="Cuomo C."/>
            <person name="Litvintseva A."/>
            <person name="Chen Y."/>
            <person name="Heitman J."/>
            <person name="Sun S."/>
            <person name="Springer D."/>
            <person name="Dromer F."/>
            <person name="Young S.K."/>
            <person name="Zeng Q."/>
            <person name="Gargeya S."/>
            <person name="Fitzgerald M."/>
            <person name="Abouelleil A."/>
            <person name="Alvarado L."/>
            <person name="Berlin A.M."/>
            <person name="Chapman S.B."/>
            <person name="Dewar J."/>
            <person name="Goldberg J."/>
            <person name="Griggs A."/>
            <person name="Gujja S."/>
            <person name="Hansen M."/>
            <person name="Howarth C."/>
            <person name="Imamovic A."/>
            <person name="Larimer J."/>
            <person name="McCowan C."/>
            <person name="Murphy C."/>
            <person name="Pearson M."/>
            <person name="Priest M."/>
            <person name="Roberts A."/>
            <person name="Saif S."/>
            <person name="Shea T."/>
            <person name="Sykes S."/>
            <person name="Wortman J."/>
            <person name="Nusbaum C."/>
            <person name="Birren B."/>
        </authorList>
    </citation>
    <scope>NUCLEOTIDE SEQUENCE [LARGE SCALE GENOMIC DNA]</scope>
    <source>
        <strain evidence="1">CBS 10118</strain>
    </source>
</reference>
<accession>A0A1B9FXB6</accession>